<feature type="compositionally biased region" description="Basic and acidic residues" evidence="5">
    <location>
        <begin position="167"/>
        <end position="181"/>
    </location>
</feature>
<dbReference type="Pfam" id="PF13445">
    <property type="entry name" value="zf-RING_UBOX"/>
    <property type="match status" value="1"/>
</dbReference>
<dbReference type="PANTHER" id="PTHR46717:SF1">
    <property type="entry name" value="E3 UBIQUITIN-PROTEIN LIGASE RNF180"/>
    <property type="match status" value="1"/>
</dbReference>
<dbReference type="AlphaFoldDB" id="A0A3S0ZR86"/>
<dbReference type="Proteomes" id="UP000271974">
    <property type="component" value="Unassembled WGS sequence"/>
</dbReference>
<dbReference type="InterPro" id="IPR001841">
    <property type="entry name" value="Znf_RING"/>
</dbReference>
<evidence type="ECO:0000256" key="6">
    <source>
        <dbReference type="SAM" id="Phobius"/>
    </source>
</evidence>
<dbReference type="PANTHER" id="PTHR46717">
    <property type="entry name" value="E3 UBIQUITIN-PROTEIN LIGASE RNF180"/>
    <property type="match status" value="1"/>
</dbReference>
<keyword evidence="6" id="KW-1133">Transmembrane helix</keyword>
<evidence type="ECO:0000256" key="3">
    <source>
        <dbReference type="ARBA" id="ARBA00022833"/>
    </source>
</evidence>
<accession>A0A3S0ZR86</accession>
<evidence type="ECO:0000256" key="2">
    <source>
        <dbReference type="ARBA" id="ARBA00022771"/>
    </source>
</evidence>
<feature type="compositionally biased region" description="Basic and acidic residues" evidence="5">
    <location>
        <begin position="189"/>
        <end position="201"/>
    </location>
</feature>
<dbReference type="OrthoDB" id="2017893at2759"/>
<feature type="domain" description="RING-type" evidence="7">
    <location>
        <begin position="267"/>
        <end position="328"/>
    </location>
</feature>
<comment type="caution">
    <text evidence="8">The sequence shown here is derived from an EMBL/GenBank/DDBJ whole genome shotgun (WGS) entry which is preliminary data.</text>
</comment>
<dbReference type="GO" id="GO:0031624">
    <property type="term" value="F:ubiquitin conjugating enzyme binding"/>
    <property type="evidence" value="ECO:0007669"/>
    <property type="project" value="TreeGrafter"/>
</dbReference>
<name>A0A3S0ZR86_ELYCH</name>
<organism evidence="8 9">
    <name type="scientific">Elysia chlorotica</name>
    <name type="common">Eastern emerald elysia</name>
    <name type="synonym">Sea slug</name>
    <dbReference type="NCBI Taxonomy" id="188477"/>
    <lineage>
        <taxon>Eukaryota</taxon>
        <taxon>Metazoa</taxon>
        <taxon>Spiralia</taxon>
        <taxon>Lophotrochozoa</taxon>
        <taxon>Mollusca</taxon>
        <taxon>Gastropoda</taxon>
        <taxon>Heterobranchia</taxon>
        <taxon>Euthyneura</taxon>
        <taxon>Panpulmonata</taxon>
        <taxon>Sacoglossa</taxon>
        <taxon>Placobranchoidea</taxon>
        <taxon>Plakobranchidae</taxon>
        <taxon>Elysia</taxon>
    </lineage>
</organism>
<feature type="transmembrane region" description="Helical" evidence="6">
    <location>
        <begin position="466"/>
        <end position="484"/>
    </location>
</feature>
<sequence length="526" mass="60015">MAECNQSDHKKRTKRQEDPSDCHYDDNEKMGRKKGVVNRLRKQNRFQALVEEREVDLDEDDSEEVQLCQDAMEEGTSTDMVTVDGKGGKRKVRMKNMFFWRKKANRKSKAIASPGTDIGGEEKEGQYHMETASNTTAVADDSLGACPVSHARPKYLTALEKWAARQREQDEGKNVAREDLRLAPPKTLKRQDRPEQNERKPWWWRPNRILRKTPKSNAAASPAEKTAAEPQKRPRTQRVELSSEETQEETVDLLVTADASIDDEHTCAICYEIMVRPHKVRPCDHVFCELCLRQLQDSTASRLSPWQRQGARNRGQQRDVLVLCPVCRGTIKKCQAENDLNEIIQSKYPHAYLERLKTVEESTRMLSNSRLPSSNPSVIKRLLPKQAQNHRVRYPTLKKVIELFGHFLLVLLLFIGGCALSLYLSFMLITVGLLKFGFACFGKSGIVFDKDRADVRSPITFRMMQVLGFVLFLITIKLFFTLYWGHLLLLSLLVLFCVSTGFSIDGHAGATVFKVVLTSIALRFGR</sequence>
<dbReference type="EMBL" id="RQTK01000191">
    <property type="protein sequence ID" value="RUS84853.1"/>
    <property type="molecule type" value="Genomic_DNA"/>
</dbReference>
<dbReference type="GO" id="GO:0008270">
    <property type="term" value="F:zinc ion binding"/>
    <property type="evidence" value="ECO:0007669"/>
    <property type="project" value="UniProtKB-KW"/>
</dbReference>
<dbReference type="GO" id="GO:0005789">
    <property type="term" value="C:endoplasmic reticulum membrane"/>
    <property type="evidence" value="ECO:0007669"/>
    <property type="project" value="TreeGrafter"/>
</dbReference>
<dbReference type="InterPro" id="IPR033263">
    <property type="entry name" value="RNF180"/>
</dbReference>
<reference evidence="8 9" key="1">
    <citation type="submission" date="2019-01" db="EMBL/GenBank/DDBJ databases">
        <title>A draft genome assembly of the solar-powered sea slug Elysia chlorotica.</title>
        <authorList>
            <person name="Cai H."/>
            <person name="Li Q."/>
            <person name="Fang X."/>
            <person name="Li J."/>
            <person name="Curtis N.E."/>
            <person name="Altenburger A."/>
            <person name="Shibata T."/>
            <person name="Feng M."/>
            <person name="Maeda T."/>
            <person name="Schwartz J.A."/>
            <person name="Shigenobu S."/>
            <person name="Lundholm N."/>
            <person name="Nishiyama T."/>
            <person name="Yang H."/>
            <person name="Hasebe M."/>
            <person name="Li S."/>
            <person name="Pierce S.K."/>
            <person name="Wang J."/>
        </authorList>
    </citation>
    <scope>NUCLEOTIDE SEQUENCE [LARGE SCALE GENOMIC DNA]</scope>
    <source>
        <strain evidence="8">EC2010</strain>
        <tissue evidence="8">Whole organism of an adult</tissue>
    </source>
</reference>
<dbReference type="GO" id="GO:0000209">
    <property type="term" value="P:protein polyubiquitination"/>
    <property type="evidence" value="ECO:0007669"/>
    <property type="project" value="InterPro"/>
</dbReference>
<keyword evidence="2 4" id="KW-0863">Zinc-finger</keyword>
<keyword evidence="1" id="KW-0479">Metal-binding</keyword>
<evidence type="ECO:0000313" key="9">
    <source>
        <dbReference type="Proteomes" id="UP000271974"/>
    </source>
</evidence>
<dbReference type="InterPro" id="IPR027370">
    <property type="entry name" value="Znf-RING_euk"/>
</dbReference>
<keyword evidence="9" id="KW-1185">Reference proteome</keyword>
<dbReference type="GO" id="GO:0061630">
    <property type="term" value="F:ubiquitin protein ligase activity"/>
    <property type="evidence" value="ECO:0007669"/>
    <property type="project" value="InterPro"/>
</dbReference>
<feature type="transmembrane region" description="Helical" evidence="6">
    <location>
        <begin position="403"/>
        <end position="434"/>
    </location>
</feature>
<evidence type="ECO:0000256" key="5">
    <source>
        <dbReference type="SAM" id="MobiDB-lite"/>
    </source>
</evidence>
<dbReference type="SUPFAM" id="SSF57850">
    <property type="entry name" value="RING/U-box"/>
    <property type="match status" value="1"/>
</dbReference>
<feature type="region of interest" description="Disordered" evidence="5">
    <location>
        <begin position="1"/>
        <end position="40"/>
    </location>
</feature>
<evidence type="ECO:0000256" key="4">
    <source>
        <dbReference type="PROSITE-ProRule" id="PRU00175"/>
    </source>
</evidence>
<dbReference type="GO" id="GO:0032436">
    <property type="term" value="P:positive regulation of proteasomal ubiquitin-dependent protein catabolic process"/>
    <property type="evidence" value="ECO:0007669"/>
    <property type="project" value="TreeGrafter"/>
</dbReference>
<proteinExistence type="predicted"/>
<gene>
    <name evidence="8" type="ORF">EGW08_007394</name>
</gene>
<feature type="region of interest" description="Disordered" evidence="5">
    <location>
        <begin position="104"/>
        <end position="123"/>
    </location>
</feature>
<dbReference type="STRING" id="188477.A0A3S0ZR86"/>
<dbReference type="GO" id="GO:0042415">
    <property type="term" value="P:norepinephrine metabolic process"/>
    <property type="evidence" value="ECO:0007669"/>
    <property type="project" value="TreeGrafter"/>
</dbReference>
<keyword evidence="6" id="KW-0472">Membrane</keyword>
<keyword evidence="3" id="KW-0862">Zinc</keyword>
<feature type="compositionally biased region" description="Basic and acidic residues" evidence="5">
    <location>
        <begin position="15"/>
        <end position="30"/>
    </location>
</feature>
<feature type="transmembrane region" description="Helical" evidence="6">
    <location>
        <begin position="490"/>
        <end position="517"/>
    </location>
</feature>
<dbReference type="PROSITE" id="PS50089">
    <property type="entry name" value="ZF_RING_2"/>
    <property type="match status" value="1"/>
</dbReference>
<evidence type="ECO:0000313" key="8">
    <source>
        <dbReference type="EMBL" id="RUS84853.1"/>
    </source>
</evidence>
<protein>
    <recommendedName>
        <fullName evidence="7">RING-type domain-containing protein</fullName>
    </recommendedName>
</protein>
<dbReference type="GO" id="GO:0042428">
    <property type="term" value="P:serotonin metabolic process"/>
    <property type="evidence" value="ECO:0007669"/>
    <property type="project" value="TreeGrafter"/>
</dbReference>
<evidence type="ECO:0000259" key="7">
    <source>
        <dbReference type="PROSITE" id="PS50089"/>
    </source>
</evidence>
<dbReference type="SMART" id="SM00184">
    <property type="entry name" value="RING"/>
    <property type="match status" value="1"/>
</dbReference>
<dbReference type="PROSITE" id="PS00518">
    <property type="entry name" value="ZF_RING_1"/>
    <property type="match status" value="1"/>
</dbReference>
<feature type="compositionally biased region" description="Basic residues" evidence="5">
    <location>
        <begin position="31"/>
        <end position="40"/>
    </location>
</feature>
<feature type="region of interest" description="Disordered" evidence="5">
    <location>
        <begin position="167"/>
        <end position="247"/>
    </location>
</feature>
<dbReference type="InterPro" id="IPR013083">
    <property type="entry name" value="Znf_RING/FYVE/PHD"/>
</dbReference>
<keyword evidence="6" id="KW-0812">Transmembrane</keyword>
<dbReference type="Gene3D" id="3.30.40.10">
    <property type="entry name" value="Zinc/RING finger domain, C3HC4 (zinc finger)"/>
    <property type="match status" value="1"/>
</dbReference>
<evidence type="ECO:0000256" key="1">
    <source>
        <dbReference type="ARBA" id="ARBA00022723"/>
    </source>
</evidence>
<dbReference type="InterPro" id="IPR017907">
    <property type="entry name" value="Znf_RING_CS"/>
</dbReference>